<keyword evidence="1" id="KW-0472">Membrane</keyword>
<sequence length="318" mass="35980">MMISRWIKPDTKLYVSLNDISRSLDWVFEFRPLLFFTIWTMMAAGLSAFKGDTIDEFYWTTTVHWPLFLTFFGITLIACSSALRGDDSGTEKLTLILLIAGFVIVLSSVAMEAVEAGKMSRIFAVGAWVSIFYVSWRLYLKHWKKLKNEKMIMSISLSALPGVSLFMIGWHLGGGKILGGMLASAPYACGFIAVTLLWPLSVQAEKLHHRDFMNGITRVIGFGGILMTISIFLGYRMGDPVISTAAIITIPFFAVALVVTRAEHIIRAFRYPIMILAFFVSVRYPWLCLAMFLNFNAIRLYNYFRHGVIRPTLKVSYD</sequence>
<dbReference type="EMBL" id="UINC01013228">
    <property type="protein sequence ID" value="SVA57299.1"/>
    <property type="molecule type" value="Genomic_DNA"/>
</dbReference>
<feature type="transmembrane region" description="Helical" evidence="1">
    <location>
        <begin position="152"/>
        <end position="172"/>
    </location>
</feature>
<keyword evidence="1" id="KW-0812">Transmembrane</keyword>
<protein>
    <submittedName>
        <fullName evidence="2">Uncharacterized protein</fullName>
    </submittedName>
</protein>
<accession>A0A381WXP0</accession>
<feature type="transmembrane region" description="Helical" evidence="1">
    <location>
        <begin position="120"/>
        <end position="140"/>
    </location>
</feature>
<gene>
    <name evidence="2" type="ORF">METZ01_LOCUS110153</name>
</gene>
<feature type="transmembrane region" description="Helical" evidence="1">
    <location>
        <begin position="241"/>
        <end position="259"/>
    </location>
</feature>
<evidence type="ECO:0000256" key="1">
    <source>
        <dbReference type="SAM" id="Phobius"/>
    </source>
</evidence>
<proteinExistence type="predicted"/>
<feature type="transmembrane region" description="Helical" evidence="1">
    <location>
        <begin position="271"/>
        <end position="293"/>
    </location>
</feature>
<feature type="transmembrane region" description="Helical" evidence="1">
    <location>
        <begin position="178"/>
        <end position="200"/>
    </location>
</feature>
<feature type="transmembrane region" description="Helical" evidence="1">
    <location>
        <begin position="63"/>
        <end position="83"/>
    </location>
</feature>
<reference evidence="2" key="1">
    <citation type="submission" date="2018-05" db="EMBL/GenBank/DDBJ databases">
        <authorList>
            <person name="Lanie J.A."/>
            <person name="Ng W.-L."/>
            <person name="Kazmierczak K.M."/>
            <person name="Andrzejewski T.M."/>
            <person name="Davidsen T.M."/>
            <person name="Wayne K.J."/>
            <person name="Tettelin H."/>
            <person name="Glass J.I."/>
            <person name="Rusch D."/>
            <person name="Podicherti R."/>
            <person name="Tsui H.-C.T."/>
            <person name="Winkler M.E."/>
        </authorList>
    </citation>
    <scope>NUCLEOTIDE SEQUENCE</scope>
</reference>
<name>A0A381WXP0_9ZZZZ</name>
<feature type="transmembrane region" description="Helical" evidence="1">
    <location>
        <begin position="95"/>
        <end position="114"/>
    </location>
</feature>
<keyword evidence="1" id="KW-1133">Transmembrane helix</keyword>
<feature type="transmembrane region" description="Helical" evidence="1">
    <location>
        <begin position="212"/>
        <end position="235"/>
    </location>
</feature>
<evidence type="ECO:0000313" key="2">
    <source>
        <dbReference type="EMBL" id="SVA57299.1"/>
    </source>
</evidence>
<organism evidence="2">
    <name type="scientific">marine metagenome</name>
    <dbReference type="NCBI Taxonomy" id="408172"/>
    <lineage>
        <taxon>unclassified sequences</taxon>
        <taxon>metagenomes</taxon>
        <taxon>ecological metagenomes</taxon>
    </lineage>
</organism>
<feature type="transmembrane region" description="Helical" evidence="1">
    <location>
        <begin position="32"/>
        <end position="51"/>
    </location>
</feature>
<dbReference type="AlphaFoldDB" id="A0A381WXP0"/>